<dbReference type="InterPro" id="IPR013159">
    <property type="entry name" value="DnaA_C"/>
</dbReference>
<dbReference type="SMART" id="SM00382">
    <property type="entry name" value="AAA"/>
    <property type="match status" value="1"/>
</dbReference>
<dbReference type="CDD" id="cd06571">
    <property type="entry name" value="Bac_DnaA_C"/>
    <property type="match status" value="1"/>
</dbReference>
<evidence type="ECO:0000256" key="5">
    <source>
        <dbReference type="ARBA" id="ARBA00023121"/>
    </source>
</evidence>
<dbReference type="STRING" id="485915.Dret_2470"/>
<dbReference type="Proteomes" id="UP000001052">
    <property type="component" value="Chromosome"/>
</dbReference>
<dbReference type="SMART" id="SM00760">
    <property type="entry name" value="Bac_DnaA_C"/>
    <property type="match status" value="1"/>
</dbReference>
<name>C8X5Q5_DESRD</name>
<dbReference type="GO" id="GO:0006270">
    <property type="term" value="P:DNA replication initiation"/>
    <property type="evidence" value="ECO:0007669"/>
    <property type="project" value="InterPro"/>
</dbReference>
<evidence type="ECO:0000256" key="6">
    <source>
        <dbReference type="ARBA" id="ARBA00023125"/>
    </source>
</evidence>
<keyword evidence="12" id="KW-1185">Reference proteome</keyword>
<dbReference type="PANTHER" id="PTHR30050:SF2">
    <property type="entry name" value="CHROMOSOMAL REPLICATION INITIATOR PROTEIN DNAA"/>
    <property type="match status" value="1"/>
</dbReference>
<evidence type="ECO:0000313" key="12">
    <source>
        <dbReference type="Proteomes" id="UP000001052"/>
    </source>
</evidence>
<evidence type="ECO:0000256" key="8">
    <source>
        <dbReference type="RuleBase" id="RU004227"/>
    </source>
</evidence>
<dbReference type="GO" id="GO:0005886">
    <property type="term" value="C:plasma membrane"/>
    <property type="evidence" value="ECO:0007669"/>
    <property type="project" value="TreeGrafter"/>
</dbReference>
<dbReference type="CDD" id="cd00009">
    <property type="entry name" value="AAA"/>
    <property type="match status" value="1"/>
</dbReference>
<dbReference type="InterPro" id="IPR010921">
    <property type="entry name" value="Trp_repressor/repl_initiator"/>
</dbReference>
<evidence type="ECO:0000256" key="3">
    <source>
        <dbReference type="ARBA" id="ARBA00022741"/>
    </source>
</evidence>
<reference evidence="11 12" key="2">
    <citation type="journal article" date="2010" name="Stand. Genomic Sci.">
        <title>Complete genome sequence of Desulfohalobium retbaense type strain (HR(100)).</title>
        <authorList>
            <person name="Spring S."/>
            <person name="Nolan M."/>
            <person name="Lapidus A."/>
            <person name="Glavina Del Rio T."/>
            <person name="Copeland A."/>
            <person name="Tice H."/>
            <person name="Cheng J.F."/>
            <person name="Lucas S."/>
            <person name="Land M."/>
            <person name="Chen F."/>
            <person name="Bruce D."/>
            <person name="Goodwin L."/>
            <person name="Pitluck S."/>
            <person name="Ivanova N."/>
            <person name="Mavromatis K."/>
            <person name="Mikhailova N."/>
            <person name="Pati A."/>
            <person name="Chen A."/>
            <person name="Palaniappan K."/>
            <person name="Hauser L."/>
            <person name="Chang Y.J."/>
            <person name="Jeffries C.D."/>
            <person name="Munk C."/>
            <person name="Kiss H."/>
            <person name="Chain P."/>
            <person name="Han C."/>
            <person name="Brettin T."/>
            <person name="Detter J.C."/>
            <person name="Schuler E."/>
            <person name="Goker M."/>
            <person name="Rohde M."/>
            <person name="Bristow J."/>
            <person name="Eisen J.A."/>
            <person name="Markowitz V."/>
            <person name="Hugenholtz P."/>
            <person name="Kyrpides N.C."/>
            <person name="Klenk H.P."/>
        </authorList>
    </citation>
    <scope>NUCLEOTIDE SEQUENCE [LARGE SCALE GENOMIC DNA]</scope>
    <source>
        <strain evidence="11 12">DSM 5692</strain>
    </source>
</reference>
<feature type="domain" description="Chromosomal replication initiator DnaA C-terminal" evidence="10">
    <location>
        <begin position="353"/>
        <end position="422"/>
    </location>
</feature>
<dbReference type="GO" id="GO:0006275">
    <property type="term" value="P:regulation of DNA replication"/>
    <property type="evidence" value="ECO:0007669"/>
    <property type="project" value="InterPro"/>
</dbReference>
<evidence type="ECO:0000256" key="1">
    <source>
        <dbReference type="ARBA" id="ARBA00022490"/>
    </source>
</evidence>
<evidence type="ECO:0000313" key="11">
    <source>
        <dbReference type="EMBL" id="ACV69752.1"/>
    </source>
</evidence>
<dbReference type="PROSITE" id="PS01008">
    <property type="entry name" value="DNAA"/>
    <property type="match status" value="1"/>
</dbReference>
<gene>
    <name evidence="11" type="ordered locus">Dret_2470</name>
</gene>
<dbReference type="InterPro" id="IPR018312">
    <property type="entry name" value="Chromosome_initiator_DnaA_CS"/>
</dbReference>
<dbReference type="Gene3D" id="1.10.1750.10">
    <property type="match status" value="1"/>
</dbReference>
<dbReference type="OrthoDB" id="9807019at2"/>
<dbReference type="InterPro" id="IPR003593">
    <property type="entry name" value="AAA+_ATPase"/>
</dbReference>
<dbReference type="PRINTS" id="PR00051">
    <property type="entry name" value="DNAA"/>
</dbReference>
<proteinExistence type="inferred from homology"/>
<comment type="function">
    <text evidence="7">Plays an essential role in the initiation and regulation of chromosomal replication. ATP-DnaA binds to the origin of replication (oriC) to initiate formation of the DNA replication initiation complex once per cell cycle. Binds the DnaA box (a 9 base pair repeat at the origin) and separates the double-stranded (ds)DNA. Forms a right-handed helical filament on oriC DNA; dsDNA binds to the exterior of the filament while single-stranded (ss)DNA is stabiized in the filament's interior. The ATP-DnaA-oriC complex binds and stabilizes one strand of the AT-rich DNA unwinding element (DUE), permitting loading of DNA polymerase. After initiation quickly degrades to an ADP-DnaA complex that is not apt for DNA replication. Binds acidic phospholipids.</text>
</comment>
<evidence type="ECO:0000256" key="7">
    <source>
        <dbReference type="RuleBase" id="RU000577"/>
    </source>
</evidence>
<keyword evidence="1" id="KW-0963">Cytoplasm</keyword>
<dbReference type="EMBL" id="CP001734">
    <property type="protein sequence ID" value="ACV69752.1"/>
    <property type="molecule type" value="Genomic_DNA"/>
</dbReference>
<dbReference type="SUPFAM" id="SSF52540">
    <property type="entry name" value="P-loop containing nucleoside triphosphate hydrolases"/>
    <property type="match status" value="1"/>
</dbReference>
<evidence type="ECO:0000256" key="4">
    <source>
        <dbReference type="ARBA" id="ARBA00022840"/>
    </source>
</evidence>
<keyword evidence="2 7" id="KW-0235">DNA replication</keyword>
<dbReference type="GO" id="GO:0005524">
    <property type="term" value="F:ATP binding"/>
    <property type="evidence" value="ECO:0007669"/>
    <property type="project" value="UniProtKB-KW"/>
</dbReference>
<dbReference type="Pfam" id="PF08299">
    <property type="entry name" value="Bac_DnaA_C"/>
    <property type="match status" value="1"/>
</dbReference>
<comment type="similarity">
    <text evidence="8">Belongs to the DnaA family.</text>
</comment>
<dbReference type="HOGENOM" id="CLU_026910_3_2_7"/>
<keyword evidence="3 7" id="KW-0547">Nucleotide-binding</keyword>
<dbReference type="eggNOG" id="COG0593">
    <property type="taxonomic scope" value="Bacteria"/>
</dbReference>
<dbReference type="Pfam" id="PF00308">
    <property type="entry name" value="Bac_DnaA"/>
    <property type="match status" value="1"/>
</dbReference>
<dbReference type="GO" id="GO:0008289">
    <property type="term" value="F:lipid binding"/>
    <property type="evidence" value="ECO:0007669"/>
    <property type="project" value="UniProtKB-KW"/>
</dbReference>
<evidence type="ECO:0000259" key="9">
    <source>
        <dbReference type="SMART" id="SM00382"/>
    </source>
</evidence>
<dbReference type="InterPro" id="IPR027417">
    <property type="entry name" value="P-loop_NTPase"/>
</dbReference>
<sequence length="451" mass="50958">MSANKPVWHLPAHELKSIVRSHLAQTRSETEIRRWFDPLDFTVRSQPFTLVIGFPHAFFHDPFIAAFQTDFEQAVADTLGSATALRYACPQPGGSTTAQHVSLVAPRKHTPPTNGSDSYTFENFLTNKKNYFPYASAREAIAAPGKKYNPLVLSGGSGTGKTHLLKAMAQAFRDRFPEQKILYFTVDDLHTFYKEAGGDMARSSLIASHLLLIDDLQSLQLYNYLQTELLLIFNAQYEQSGQLAFACRGKLPECGFLEPTLLSRLEWGLMVHLKTPDLELRVQYLHTANQKKRLGLSRRHILLLGQHFKDFRYLQGVITKLCAYKELISPELNDEALFQIIGSLDSSKPTAVSPEHIFTIVATHFGITYQDLRGARRLRSIVFARQIAMALCRSELGLSYPQIGRLFGGRDHTTVMHGIKKVQKLQKINHETNTLFNTLKHQCHSLAEQHP</sequence>
<protein>
    <recommendedName>
        <fullName evidence="7">Chromosomal replication initiator protein DnaA</fullName>
    </recommendedName>
</protein>
<evidence type="ECO:0000259" key="10">
    <source>
        <dbReference type="SMART" id="SM00760"/>
    </source>
</evidence>
<dbReference type="InterPro" id="IPR020591">
    <property type="entry name" value="Chromosome_initiator_DnaA-like"/>
</dbReference>
<dbReference type="GO" id="GO:0003688">
    <property type="term" value="F:DNA replication origin binding"/>
    <property type="evidence" value="ECO:0007669"/>
    <property type="project" value="InterPro"/>
</dbReference>
<dbReference type="SUPFAM" id="SSF48295">
    <property type="entry name" value="TrpR-like"/>
    <property type="match status" value="1"/>
</dbReference>
<keyword evidence="4 7" id="KW-0067">ATP-binding</keyword>
<organism evidence="11 12">
    <name type="scientific">Desulfohalobium retbaense (strain ATCC 49708 / DSM 5692 / JCM 16813 / HR100)</name>
    <dbReference type="NCBI Taxonomy" id="485915"/>
    <lineage>
        <taxon>Bacteria</taxon>
        <taxon>Pseudomonadati</taxon>
        <taxon>Thermodesulfobacteriota</taxon>
        <taxon>Desulfovibrionia</taxon>
        <taxon>Desulfovibrionales</taxon>
        <taxon>Desulfohalobiaceae</taxon>
        <taxon>Desulfohalobium</taxon>
    </lineage>
</organism>
<dbReference type="Gene3D" id="3.40.50.300">
    <property type="entry name" value="P-loop containing nucleotide triphosphate hydrolases"/>
    <property type="match status" value="1"/>
</dbReference>
<dbReference type="InterPro" id="IPR013317">
    <property type="entry name" value="DnaA_dom"/>
</dbReference>
<accession>C8X5Q5</accession>
<reference evidence="12" key="1">
    <citation type="submission" date="2009-09" db="EMBL/GenBank/DDBJ databases">
        <title>The complete chromosome of Desulfohalobium retbaense DSM 5692.</title>
        <authorList>
            <consortium name="US DOE Joint Genome Institute (JGI-PGF)"/>
            <person name="Lucas S."/>
            <person name="Copeland A."/>
            <person name="Lapidus A."/>
            <person name="Glavina del Rio T."/>
            <person name="Dalin E."/>
            <person name="Tice H."/>
            <person name="Bruce D."/>
            <person name="Goodwin L."/>
            <person name="Pitluck S."/>
            <person name="Kyrpides N."/>
            <person name="Mavromatis K."/>
            <person name="Ivanova N."/>
            <person name="Mikhailova N."/>
            <person name="Munk A.C."/>
            <person name="Brettin T."/>
            <person name="Detter J.C."/>
            <person name="Han C."/>
            <person name="Tapia R."/>
            <person name="Larimer F."/>
            <person name="Land M."/>
            <person name="Hauser L."/>
            <person name="Markowitz V."/>
            <person name="Cheng J.-F."/>
            <person name="Hugenholtz P."/>
            <person name="Woyke T."/>
            <person name="Wu D."/>
            <person name="Spring S."/>
            <person name="Klenk H.-P."/>
            <person name="Eisen J.A."/>
        </authorList>
    </citation>
    <scope>NUCLEOTIDE SEQUENCE [LARGE SCALE GENOMIC DNA]</scope>
    <source>
        <strain evidence="12">DSM 5692</strain>
    </source>
</reference>
<dbReference type="RefSeq" id="WP_015752886.1">
    <property type="nucleotide sequence ID" value="NC_013223.1"/>
</dbReference>
<keyword evidence="6 7" id="KW-0238">DNA-binding</keyword>
<feature type="domain" description="AAA+ ATPase" evidence="9">
    <location>
        <begin position="147"/>
        <end position="393"/>
    </location>
</feature>
<dbReference type="AlphaFoldDB" id="C8X5Q5"/>
<evidence type="ECO:0000256" key="2">
    <source>
        <dbReference type="ARBA" id="ARBA00022705"/>
    </source>
</evidence>
<dbReference type="PANTHER" id="PTHR30050">
    <property type="entry name" value="CHROMOSOMAL REPLICATION INITIATOR PROTEIN DNAA"/>
    <property type="match status" value="1"/>
</dbReference>
<keyword evidence="5" id="KW-0446">Lipid-binding</keyword>
<dbReference type="KEGG" id="drt:Dret_2470"/>